<comment type="similarity">
    <text evidence="4">Belongs to the bacterial solute-binding protein 5 family.</text>
</comment>
<evidence type="ECO:0000256" key="2">
    <source>
        <dbReference type="ARBA" id="ARBA00004193"/>
    </source>
</evidence>
<dbReference type="SUPFAM" id="SSF53850">
    <property type="entry name" value="Periplasmic binding protein-like II"/>
    <property type="match status" value="1"/>
</dbReference>
<dbReference type="InterPro" id="IPR000914">
    <property type="entry name" value="SBP_5_dom"/>
</dbReference>
<keyword evidence="7 9" id="KW-0732">Signal</keyword>
<dbReference type="InterPro" id="IPR023765">
    <property type="entry name" value="SBP_5_CS"/>
</dbReference>
<proteinExistence type="inferred from homology"/>
<dbReference type="PROSITE" id="PS51257">
    <property type="entry name" value="PROKAR_LIPOPROTEIN"/>
    <property type="match status" value="1"/>
</dbReference>
<dbReference type="EMBL" id="CP025688">
    <property type="protein sequence ID" value="QAA21661.1"/>
    <property type="molecule type" value="Genomic_DNA"/>
</dbReference>
<accession>A0ABX5Q4T3</accession>
<gene>
    <name evidence="11" type="ORF">C0674_02945</name>
</gene>
<dbReference type="Proteomes" id="UP000285882">
    <property type="component" value="Chromosome"/>
</dbReference>
<evidence type="ECO:0000256" key="7">
    <source>
        <dbReference type="ARBA" id="ARBA00022729"/>
    </source>
</evidence>
<evidence type="ECO:0000256" key="8">
    <source>
        <dbReference type="ARBA" id="ARBA00022764"/>
    </source>
</evidence>
<dbReference type="CDD" id="cd08499">
    <property type="entry name" value="PBP2_Ylib_like"/>
    <property type="match status" value="1"/>
</dbReference>
<dbReference type="PROSITE" id="PS01040">
    <property type="entry name" value="SBP_BACTERIAL_5"/>
    <property type="match status" value="1"/>
</dbReference>
<protein>
    <recommendedName>
        <fullName evidence="5">Glutathione-binding protein GsiB</fullName>
    </recommendedName>
</protein>
<evidence type="ECO:0000256" key="5">
    <source>
        <dbReference type="ARBA" id="ARBA00017393"/>
    </source>
</evidence>
<reference evidence="11 12" key="1">
    <citation type="submission" date="2018-01" db="EMBL/GenBank/DDBJ databases">
        <title>Complete genome sequencing of Sporolactobacillus terrae DLG3.</title>
        <authorList>
            <person name="Nam Y.-D."/>
            <person name="Kang J."/>
            <person name="Chung W.-H."/>
        </authorList>
    </citation>
    <scope>NUCLEOTIDE SEQUENCE [LARGE SCALE GENOMIC DNA]</scope>
    <source>
        <strain evidence="11 12">DLG3</strain>
    </source>
</reference>
<evidence type="ECO:0000256" key="6">
    <source>
        <dbReference type="ARBA" id="ARBA00022448"/>
    </source>
</evidence>
<feature type="signal peptide" evidence="9">
    <location>
        <begin position="1"/>
        <end position="20"/>
    </location>
</feature>
<dbReference type="InterPro" id="IPR039424">
    <property type="entry name" value="SBP_5"/>
</dbReference>
<sequence length="523" mass="57957">MKKIVMYMFAVFCLFGFILAGCGTDKGGSSKAVSKNGKDIVVGLDGNFISLDPQDTNDNLSYTGEKTMFEGLVGFDKDMKVIPVLATSYKASDDAKTFTFKLRKDVKFQDGTPFNAEAVKFNFDRVSDPKSTLKRHSLFAIIKETKVIDEYTVQFKLSDSFGAMINTFAHPAGMIVSPTAVKKYGKDFMKHPVGTGPYKFKSWTQGGDLKVVKNTDYWKKGQPKLNSITFTPIPEDGARVAKLQTGEADLIFPVPLVQAKKLDGKNGIDIHITDSIRQLYMSMNTMKKPFNDVKVRQALNYAVDKEAYQKVVLNGIGSEIDSVIAPKVQFYEKQTPYDYDLSKAKQLLREAGYPNGFSATIWSGNSSEQIKAMEFLQQQLGKINVKLKVVPMETGTMANKIWSVSNPDKAEIELYYGGWSPSTGDADWAIRPLLGGSSLPPASYNTAYYKDTKADALINQGLQSADSTIRGKAYAALQKKIWNDAPWVYLATQKNVVGVKSYLKNMYVLPDGTMNLNNGEIVD</sequence>
<evidence type="ECO:0000259" key="10">
    <source>
        <dbReference type="Pfam" id="PF00496"/>
    </source>
</evidence>
<evidence type="ECO:0000256" key="4">
    <source>
        <dbReference type="ARBA" id="ARBA00005695"/>
    </source>
</evidence>
<evidence type="ECO:0000256" key="3">
    <source>
        <dbReference type="ARBA" id="ARBA00004418"/>
    </source>
</evidence>
<evidence type="ECO:0000313" key="11">
    <source>
        <dbReference type="EMBL" id="QAA21661.1"/>
    </source>
</evidence>
<keyword evidence="8" id="KW-0574">Periplasm</keyword>
<name>A0ABX5Q4T3_9BACL</name>
<dbReference type="Gene3D" id="3.40.190.10">
    <property type="entry name" value="Periplasmic binding protein-like II"/>
    <property type="match status" value="1"/>
</dbReference>
<dbReference type="Pfam" id="PF00496">
    <property type="entry name" value="SBP_bac_5"/>
    <property type="match status" value="1"/>
</dbReference>
<dbReference type="InterPro" id="IPR030678">
    <property type="entry name" value="Peptide/Ni-bd"/>
</dbReference>
<organism evidence="11 12">
    <name type="scientific">Sporolactobacillus terrae</name>
    <dbReference type="NCBI Taxonomy" id="269673"/>
    <lineage>
        <taxon>Bacteria</taxon>
        <taxon>Bacillati</taxon>
        <taxon>Bacillota</taxon>
        <taxon>Bacilli</taxon>
        <taxon>Bacillales</taxon>
        <taxon>Sporolactobacillaceae</taxon>
        <taxon>Sporolactobacillus</taxon>
    </lineage>
</organism>
<feature type="domain" description="Solute-binding protein family 5" evidence="10">
    <location>
        <begin position="80"/>
        <end position="437"/>
    </location>
</feature>
<dbReference type="Gene3D" id="3.10.105.10">
    <property type="entry name" value="Dipeptide-binding Protein, Domain 3"/>
    <property type="match status" value="1"/>
</dbReference>
<evidence type="ECO:0000256" key="1">
    <source>
        <dbReference type="ARBA" id="ARBA00003489"/>
    </source>
</evidence>
<comment type="subcellular location">
    <subcellularLocation>
        <location evidence="2">Cell membrane</location>
        <topology evidence="2">Lipid-anchor</topology>
    </subcellularLocation>
    <subcellularLocation>
        <location evidence="3">Periplasm</location>
    </subcellularLocation>
</comment>
<evidence type="ECO:0000313" key="12">
    <source>
        <dbReference type="Proteomes" id="UP000285882"/>
    </source>
</evidence>
<dbReference type="RefSeq" id="WP_128166170.1">
    <property type="nucleotide sequence ID" value="NZ_CP025688.1"/>
</dbReference>
<feature type="chain" id="PRO_5046051321" description="Glutathione-binding protein GsiB" evidence="9">
    <location>
        <begin position="21"/>
        <end position="523"/>
    </location>
</feature>
<dbReference type="PANTHER" id="PTHR30290:SF32">
    <property type="entry name" value="GLUTATHIONE-BINDING PROTEIN GSIB"/>
    <property type="match status" value="1"/>
</dbReference>
<keyword evidence="12" id="KW-1185">Reference proteome</keyword>
<dbReference type="Gene3D" id="3.90.76.10">
    <property type="entry name" value="Dipeptide-binding Protein, Domain 1"/>
    <property type="match status" value="1"/>
</dbReference>
<dbReference type="PIRSF" id="PIRSF002741">
    <property type="entry name" value="MppA"/>
    <property type="match status" value="1"/>
</dbReference>
<keyword evidence="6" id="KW-0813">Transport</keyword>
<dbReference type="PANTHER" id="PTHR30290">
    <property type="entry name" value="PERIPLASMIC BINDING COMPONENT OF ABC TRANSPORTER"/>
    <property type="match status" value="1"/>
</dbReference>
<evidence type="ECO:0000256" key="9">
    <source>
        <dbReference type="SAM" id="SignalP"/>
    </source>
</evidence>
<comment type="function">
    <text evidence="1">Part of the ABC transporter complex GsiABCD involved in glutathione import. Binds glutathione.</text>
</comment>